<evidence type="ECO:0000313" key="2">
    <source>
        <dbReference type="Proteomes" id="UP001590950"/>
    </source>
</evidence>
<dbReference type="Proteomes" id="UP001590950">
    <property type="component" value="Unassembled WGS sequence"/>
</dbReference>
<organism evidence="1 2">
    <name type="scientific">Stereocaulon virgatum</name>
    <dbReference type="NCBI Taxonomy" id="373712"/>
    <lineage>
        <taxon>Eukaryota</taxon>
        <taxon>Fungi</taxon>
        <taxon>Dikarya</taxon>
        <taxon>Ascomycota</taxon>
        <taxon>Pezizomycotina</taxon>
        <taxon>Lecanoromycetes</taxon>
        <taxon>OSLEUM clade</taxon>
        <taxon>Lecanoromycetidae</taxon>
        <taxon>Lecanorales</taxon>
        <taxon>Lecanorineae</taxon>
        <taxon>Stereocaulaceae</taxon>
        <taxon>Stereocaulon</taxon>
    </lineage>
</organism>
<name>A0ABR3ZXL1_9LECA</name>
<gene>
    <name evidence="1" type="ORF">N7G274_009781</name>
</gene>
<proteinExistence type="predicted"/>
<comment type="caution">
    <text evidence="1">The sequence shown here is derived from an EMBL/GenBank/DDBJ whole genome shotgun (WGS) entry which is preliminary data.</text>
</comment>
<sequence>MAKERHYNPISGLESSILFKLCVYYIYVTDESDEDHKQVASAFMKNHAGIFGKKRQATATYQHLHDTKHASWVKAKDLNIERPEQLRSILRDEMHLPPERWDRPIILPVAPTAQLRSPVEKPAGQ</sequence>
<evidence type="ECO:0000313" key="1">
    <source>
        <dbReference type="EMBL" id="KAL2037500.1"/>
    </source>
</evidence>
<dbReference type="EMBL" id="JBEFKJ010000040">
    <property type="protein sequence ID" value="KAL2037500.1"/>
    <property type="molecule type" value="Genomic_DNA"/>
</dbReference>
<keyword evidence="2" id="KW-1185">Reference proteome</keyword>
<reference evidence="1 2" key="1">
    <citation type="submission" date="2024-09" db="EMBL/GenBank/DDBJ databases">
        <title>Rethinking Asexuality: The Enigmatic Case of Functional Sexual Genes in Lepraria (Stereocaulaceae).</title>
        <authorList>
            <person name="Doellman M."/>
            <person name="Sun Y."/>
            <person name="Barcenas-Pena A."/>
            <person name="Lumbsch H.T."/>
            <person name="Grewe F."/>
        </authorList>
    </citation>
    <scope>NUCLEOTIDE SEQUENCE [LARGE SCALE GENOMIC DNA]</scope>
    <source>
        <strain evidence="1 2">Mercado 3170</strain>
    </source>
</reference>
<protein>
    <submittedName>
        <fullName evidence="1">Uncharacterized protein</fullName>
    </submittedName>
</protein>
<accession>A0ABR3ZXL1</accession>